<dbReference type="OrthoDB" id="8234923at2"/>
<dbReference type="InterPro" id="IPR006894">
    <property type="entry name" value="HupH_Hydgase_express_prot_C"/>
</dbReference>
<name>A0A4R1B6G5_9PROT</name>
<dbReference type="RefSeq" id="WP_131448786.1">
    <property type="nucleotide sequence ID" value="NZ_SJZB01000049.1"/>
</dbReference>
<accession>A0A4R1B6G5</accession>
<dbReference type="Pfam" id="PF04809">
    <property type="entry name" value="HupH_C"/>
    <property type="match status" value="1"/>
</dbReference>
<protein>
    <submittedName>
        <fullName evidence="3">Hydrogenase expression/formation protein</fullName>
    </submittedName>
</protein>
<dbReference type="EMBL" id="SJZB01000049">
    <property type="protein sequence ID" value="TCJ11848.1"/>
    <property type="molecule type" value="Genomic_DNA"/>
</dbReference>
<dbReference type="AlphaFoldDB" id="A0A4R1B6G5"/>
<reference evidence="3 4" key="1">
    <citation type="submission" date="2019-03" db="EMBL/GenBank/DDBJ databases">
        <title>Genome sequence of Thiobacillaceae bacterium LSR1, a sulfur-oxidizing bacterium isolated from freshwater sediment.</title>
        <authorList>
            <person name="Li S."/>
        </authorList>
    </citation>
    <scope>NUCLEOTIDE SEQUENCE [LARGE SCALE GENOMIC DNA]</scope>
    <source>
        <strain evidence="3 4">LSR1</strain>
    </source>
</reference>
<dbReference type="Gene3D" id="3.30.1370.140">
    <property type="entry name" value="HupH hydrogenase expression protein, C-terminal domain"/>
    <property type="match status" value="1"/>
</dbReference>
<feature type="domain" description="HupH hydrogenase expression protein C-terminal" evidence="2">
    <location>
        <begin position="18"/>
        <end position="131"/>
    </location>
</feature>
<gene>
    <name evidence="3" type="ORF">EZJ19_14425</name>
</gene>
<dbReference type="InterPro" id="IPR038527">
    <property type="entry name" value="HupH_C_sf"/>
</dbReference>
<sequence>MTLPDIPVAAATGTLTGNARAVLGEVATLLDGLLRTGEGGLIDIRGLPMSPADRQWLLEQLGKGEVEILMDIGGRSRIVETGLPAVWWIEHRNEHGVLASEFVQVAYVPELISAHPDDVESGLEALRSRISELS</sequence>
<evidence type="ECO:0000313" key="3">
    <source>
        <dbReference type="EMBL" id="TCJ11848.1"/>
    </source>
</evidence>
<organism evidence="3 4">
    <name type="scientific">Parasulfuritortus cantonensis</name>
    <dbReference type="NCBI Taxonomy" id="2528202"/>
    <lineage>
        <taxon>Bacteria</taxon>
        <taxon>Pseudomonadati</taxon>
        <taxon>Pseudomonadota</taxon>
        <taxon>Betaproteobacteria</taxon>
        <taxon>Nitrosomonadales</taxon>
        <taxon>Thiobacillaceae</taxon>
        <taxon>Parasulfuritortus</taxon>
    </lineage>
</organism>
<comment type="caution">
    <text evidence="3">The sequence shown here is derived from an EMBL/GenBank/DDBJ whole genome shotgun (WGS) entry which is preliminary data.</text>
</comment>
<keyword evidence="4" id="KW-1185">Reference proteome</keyword>
<proteinExistence type="inferred from homology"/>
<dbReference type="Proteomes" id="UP000295443">
    <property type="component" value="Unassembled WGS sequence"/>
</dbReference>
<evidence type="ECO:0000256" key="1">
    <source>
        <dbReference type="ARBA" id="ARBA00010832"/>
    </source>
</evidence>
<evidence type="ECO:0000313" key="4">
    <source>
        <dbReference type="Proteomes" id="UP000295443"/>
    </source>
</evidence>
<comment type="similarity">
    <text evidence="1">Belongs to the HupH/HyaF family.</text>
</comment>
<evidence type="ECO:0000259" key="2">
    <source>
        <dbReference type="Pfam" id="PF04809"/>
    </source>
</evidence>